<feature type="transmembrane region" description="Helical" evidence="7">
    <location>
        <begin position="119"/>
        <end position="141"/>
    </location>
</feature>
<keyword evidence="5 7" id="KW-1133">Transmembrane helix</keyword>
<keyword evidence="6 7" id="KW-0472">Membrane</keyword>
<comment type="similarity">
    <text evidence="2">Belongs to the polysaccharide synthase family.</text>
</comment>
<reference evidence="9" key="1">
    <citation type="submission" date="2013-04" db="EMBL/GenBank/DDBJ databases">
        <title>Thioclava sp. 13D2W-2 Genome Sequencing.</title>
        <authorList>
            <person name="Lai Q."/>
            <person name="Li G."/>
            <person name="Shao Z."/>
        </authorList>
    </citation>
    <scope>NUCLEOTIDE SEQUENCE [LARGE SCALE GENOMIC DNA]</scope>
    <source>
        <strain evidence="9">13D2W-2</strain>
    </source>
</reference>
<dbReference type="InterPro" id="IPR050833">
    <property type="entry name" value="Poly_Biosynth_Transport"/>
</dbReference>
<keyword evidence="4 7" id="KW-0812">Transmembrane</keyword>
<evidence type="ECO:0000256" key="5">
    <source>
        <dbReference type="ARBA" id="ARBA00022989"/>
    </source>
</evidence>
<evidence type="ECO:0000256" key="6">
    <source>
        <dbReference type="ARBA" id="ARBA00023136"/>
    </source>
</evidence>
<dbReference type="PATRIC" id="fig|1317124.6.peg.1304"/>
<evidence type="ECO:0000256" key="4">
    <source>
        <dbReference type="ARBA" id="ARBA00022692"/>
    </source>
</evidence>
<reference evidence="8 9" key="2">
    <citation type="journal article" date="2015" name="Antonie Van Leeuwenhoek">
        <title>Thioclava indica sp. nov., isolated from surface seawater of the Indian Ocean.</title>
        <authorList>
            <person name="Liu Y."/>
            <person name="Lai Q."/>
            <person name="Du J."/>
            <person name="Xu H."/>
            <person name="Jiang L."/>
            <person name="Shao Z."/>
        </authorList>
    </citation>
    <scope>NUCLEOTIDE SEQUENCE [LARGE SCALE GENOMIC DNA]</scope>
    <source>
        <strain evidence="8 9">13D2W-2</strain>
    </source>
</reference>
<evidence type="ECO:0000313" key="9">
    <source>
        <dbReference type="Proteomes" id="UP000028607"/>
    </source>
</evidence>
<evidence type="ECO:0000256" key="2">
    <source>
        <dbReference type="ARBA" id="ARBA00007430"/>
    </source>
</evidence>
<evidence type="ECO:0000256" key="1">
    <source>
        <dbReference type="ARBA" id="ARBA00004651"/>
    </source>
</evidence>
<feature type="transmembrane region" description="Helical" evidence="7">
    <location>
        <begin position="391"/>
        <end position="411"/>
    </location>
</feature>
<evidence type="ECO:0000256" key="7">
    <source>
        <dbReference type="SAM" id="Phobius"/>
    </source>
</evidence>
<feature type="transmembrane region" description="Helical" evidence="7">
    <location>
        <begin position="87"/>
        <end position="113"/>
    </location>
</feature>
<feature type="transmembrane region" description="Helical" evidence="7">
    <location>
        <begin position="297"/>
        <end position="321"/>
    </location>
</feature>
<gene>
    <name evidence="8" type="ORF">DW2_06433</name>
</gene>
<sequence length="419" mass="43515">MTGSVGRWPQWAMNSLRADLRWSVIGQAGFLCAQAGVIVALAHLAPLSDVGRYGIAVSSSAIVYLAASFGLRLGLATDPAGLRRTGIYLALRGVTTLTALTLLLTAAAVTAVYDTRLGLMLAMVALVRGGESVSDLFYGVFQKAGRVDCLAWSLLLRGAGGLAGFGVTLVLSGSVPLALAAQGMVWWAVALGHDARRAAQFVSLRPEFGPGYLRGLARENVTLGLANLLSEVGTSAPRLIVGALLSLPLAGIYTAVGYVLVLGTAFAAALGHAMTMRLAWAWQMGRASCFVQLTTRFVGVLALLGLVGVSLAVLLGGPLLRLVLGQGYAGHELLLVLMCVVLALRLPVAGLQTALIAQRRFAVHAWLRFWVAIGVIAGCALGALTGGLEGVALALIVVSLIQLPVLSHIVLGSRPDART</sequence>
<dbReference type="STRING" id="1317124.DW2_06433"/>
<dbReference type="RefSeq" id="WP_038144703.1">
    <property type="nucleotide sequence ID" value="NZ_AQRC01000004.1"/>
</dbReference>
<dbReference type="AlphaFoldDB" id="A0A085TXY0"/>
<accession>A0A085TXY0</accession>
<feature type="transmembrane region" description="Helical" evidence="7">
    <location>
        <begin position="333"/>
        <end position="355"/>
    </location>
</feature>
<dbReference type="GO" id="GO:0005886">
    <property type="term" value="C:plasma membrane"/>
    <property type="evidence" value="ECO:0007669"/>
    <property type="project" value="UniProtKB-SubCell"/>
</dbReference>
<dbReference type="Proteomes" id="UP000028607">
    <property type="component" value="Unassembled WGS sequence"/>
</dbReference>
<dbReference type="PANTHER" id="PTHR30250">
    <property type="entry name" value="PST FAMILY PREDICTED COLANIC ACID TRANSPORTER"/>
    <property type="match status" value="1"/>
</dbReference>
<keyword evidence="3" id="KW-1003">Cell membrane</keyword>
<dbReference type="eggNOG" id="COG2244">
    <property type="taxonomic scope" value="Bacteria"/>
</dbReference>
<organism evidence="8 9">
    <name type="scientific">Thioclava atlantica</name>
    <dbReference type="NCBI Taxonomy" id="1317124"/>
    <lineage>
        <taxon>Bacteria</taxon>
        <taxon>Pseudomonadati</taxon>
        <taxon>Pseudomonadota</taxon>
        <taxon>Alphaproteobacteria</taxon>
        <taxon>Rhodobacterales</taxon>
        <taxon>Paracoccaceae</taxon>
        <taxon>Thioclava</taxon>
    </lineage>
</organism>
<evidence type="ECO:0000256" key="3">
    <source>
        <dbReference type="ARBA" id="ARBA00022475"/>
    </source>
</evidence>
<comment type="subcellular location">
    <subcellularLocation>
        <location evidence="1">Cell membrane</location>
        <topology evidence="1">Multi-pass membrane protein</topology>
    </subcellularLocation>
</comment>
<feature type="transmembrane region" description="Helical" evidence="7">
    <location>
        <begin position="162"/>
        <end position="189"/>
    </location>
</feature>
<evidence type="ECO:0000313" key="8">
    <source>
        <dbReference type="EMBL" id="KFE35577.1"/>
    </source>
</evidence>
<name>A0A085TXY0_9RHOB</name>
<feature type="transmembrane region" description="Helical" evidence="7">
    <location>
        <begin position="367"/>
        <end position="385"/>
    </location>
</feature>
<comment type="caution">
    <text evidence="8">The sequence shown here is derived from an EMBL/GenBank/DDBJ whole genome shotgun (WGS) entry which is preliminary data.</text>
</comment>
<feature type="transmembrane region" description="Helical" evidence="7">
    <location>
        <begin position="20"/>
        <end position="41"/>
    </location>
</feature>
<protein>
    <submittedName>
        <fullName evidence="8">Polysaccharide biosynthesis protein</fullName>
    </submittedName>
</protein>
<dbReference type="OrthoDB" id="8444362at2"/>
<proteinExistence type="inferred from homology"/>
<keyword evidence="9" id="KW-1185">Reference proteome</keyword>
<dbReference type="EMBL" id="AQRC01000004">
    <property type="protein sequence ID" value="KFE35577.1"/>
    <property type="molecule type" value="Genomic_DNA"/>
</dbReference>
<feature type="transmembrane region" description="Helical" evidence="7">
    <location>
        <begin position="252"/>
        <end position="276"/>
    </location>
</feature>
<dbReference type="PANTHER" id="PTHR30250:SF10">
    <property type="entry name" value="LIPOPOLYSACCHARIDE BIOSYNTHESIS PROTEIN WZXC"/>
    <property type="match status" value="1"/>
</dbReference>
<feature type="transmembrane region" description="Helical" evidence="7">
    <location>
        <begin position="53"/>
        <end position="75"/>
    </location>
</feature>